<dbReference type="Proteomes" id="UP001056336">
    <property type="component" value="Chromosome"/>
</dbReference>
<accession>A0ABY4R0B3</accession>
<evidence type="ECO:0000313" key="2">
    <source>
        <dbReference type="Proteomes" id="UP001056336"/>
    </source>
</evidence>
<reference evidence="1" key="1">
    <citation type="journal article" date="2018" name="Int. J. Syst. Evol. Microbiol.">
        <title>Jatrophihabitans telluris sp. nov., isolated from sediment soil of lava forest wetlands and the emended description of the genus Jatrophihabitans.</title>
        <authorList>
            <person name="Lee K.C."/>
            <person name="Suh M.K."/>
            <person name="Eom M.K."/>
            <person name="Kim K.K."/>
            <person name="Kim J.S."/>
            <person name="Kim D.S."/>
            <person name="Ko S.H."/>
            <person name="Shin Y.K."/>
            <person name="Lee J.S."/>
        </authorList>
    </citation>
    <scope>NUCLEOTIDE SEQUENCE</scope>
    <source>
        <strain evidence="1">N237</strain>
    </source>
</reference>
<proteinExistence type="predicted"/>
<evidence type="ECO:0008006" key="3">
    <source>
        <dbReference type="Google" id="ProtNLM"/>
    </source>
</evidence>
<keyword evidence="2" id="KW-1185">Reference proteome</keyword>
<organism evidence="1 2">
    <name type="scientific">Jatrophihabitans telluris</name>
    <dbReference type="NCBI Taxonomy" id="2038343"/>
    <lineage>
        <taxon>Bacteria</taxon>
        <taxon>Bacillati</taxon>
        <taxon>Actinomycetota</taxon>
        <taxon>Actinomycetes</taxon>
        <taxon>Jatrophihabitantales</taxon>
        <taxon>Jatrophihabitantaceae</taxon>
        <taxon>Jatrophihabitans</taxon>
    </lineage>
</organism>
<gene>
    <name evidence="1" type="ORF">M6D93_04090</name>
</gene>
<evidence type="ECO:0000313" key="1">
    <source>
        <dbReference type="EMBL" id="UQX89189.1"/>
    </source>
</evidence>
<reference evidence="1" key="2">
    <citation type="submission" date="2022-05" db="EMBL/GenBank/DDBJ databases">
        <authorList>
            <person name="Kim J.-S."/>
            <person name="Lee K."/>
            <person name="Suh M."/>
            <person name="Eom M."/>
            <person name="Kim J.-S."/>
            <person name="Kim D.-S."/>
            <person name="Ko S.-H."/>
            <person name="Shin Y."/>
            <person name="Lee J.-S."/>
        </authorList>
    </citation>
    <scope>NUCLEOTIDE SEQUENCE</scope>
    <source>
        <strain evidence="1">N237</strain>
    </source>
</reference>
<sequence>MPILLTAVLATGCGGKPSLDAPGKAACEKVKEAGASQDTINTVVIEIAAIDRAGKSSVKGLHKAAITDSPATHLPTDDPGYQNPGDVQFAAVKAWCNNNA</sequence>
<name>A0ABY4R0B3_9ACTN</name>
<dbReference type="RefSeq" id="WP_249773085.1">
    <property type="nucleotide sequence ID" value="NZ_CP097332.1"/>
</dbReference>
<dbReference type="EMBL" id="CP097332">
    <property type="protein sequence ID" value="UQX89189.1"/>
    <property type="molecule type" value="Genomic_DNA"/>
</dbReference>
<protein>
    <recommendedName>
        <fullName evidence="3">DUF732 domain-containing protein</fullName>
    </recommendedName>
</protein>